<protein>
    <submittedName>
        <fullName evidence="3">Uncharacterized protein</fullName>
    </submittedName>
</protein>
<evidence type="ECO:0000256" key="2">
    <source>
        <dbReference type="SAM" id="MobiDB-lite"/>
    </source>
</evidence>
<feature type="region of interest" description="Disordered" evidence="2">
    <location>
        <begin position="187"/>
        <end position="213"/>
    </location>
</feature>
<dbReference type="Proteomes" id="UP001497457">
    <property type="component" value="Chromosome 8b"/>
</dbReference>
<keyword evidence="4" id="KW-1185">Reference proteome</keyword>
<keyword evidence="1" id="KW-0175">Coiled coil</keyword>
<dbReference type="AlphaFoldDB" id="A0ABC9G750"/>
<evidence type="ECO:0000313" key="3">
    <source>
        <dbReference type="EMBL" id="CAL5087687.1"/>
    </source>
</evidence>
<evidence type="ECO:0000313" key="4">
    <source>
        <dbReference type="Proteomes" id="UP001497457"/>
    </source>
</evidence>
<reference evidence="4" key="1">
    <citation type="submission" date="2024-06" db="EMBL/GenBank/DDBJ databases">
        <authorList>
            <person name="Ryan C."/>
        </authorList>
    </citation>
    <scope>NUCLEOTIDE SEQUENCE [LARGE SCALE GENOMIC DNA]</scope>
</reference>
<feature type="region of interest" description="Disordered" evidence="2">
    <location>
        <begin position="1"/>
        <end position="30"/>
    </location>
</feature>
<name>A0ABC9G750_9POAL</name>
<reference evidence="3 4" key="2">
    <citation type="submission" date="2024-10" db="EMBL/GenBank/DDBJ databases">
        <authorList>
            <person name="Ryan C."/>
        </authorList>
    </citation>
    <scope>NUCLEOTIDE SEQUENCE [LARGE SCALE GENOMIC DNA]</scope>
</reference>
<evidence type="ECO:0000256" key="1">
    <source>
        <dbReference type="SAM" id="Coils"/>
    </source>
</evidence>
<proteinExistence type="predicted"/>
<feature type="compositionally biased region" description="Low complexity" evidence="2">
    <location>
        <begin position="21"/>
        <end position="30"/>
    </location>
</feature>
<dbReference type="EMBL" id="OZ075118">
    <property type="protein sequence ID" value="CAL5087687.1"/>
    <property type="molecule type" value="Genomic_DNA"/>
</dbReference>
<dbReference type="PANTHER" id="PTHR35507:SF1">
    <property type="entry name" value="TMF_TATA_BD DOMAIN-CONTAINING PROTEIN"/>
    <property type="match status" value="1"/>
</dbReference>
<sequence length="451" mass="49516">MVAAAAAVGESTPPPDPPPSRVSISSPSPYSRRRCALASRFREPAAPRRHAWVSLHGHLVGAEEASSAASAAPGLSPDEAVAWELFSPIHRVLLVATVAAASSRSHAARRIEQLQRSINLRDEVLEGMQQKLDDLLVEMNSLQQQYVKCDSYISSEREKDDIAGSKKIGDGEESKCCVCARPEAAATPQKAKDHRGTDDGAVVERSSSSFMDHEERRMSDLSDFCWSVASSVDNQINGDDQLSFLAADQQWYNLQKECEEKDATIKELAAAAHASSTADAKRIAELQEVLKRKNMVISKLKKDMAALKQMVVEFSRAKRASSAISPICTDLPVMSNNVLYDMSSSSPSSSDSESPVAPRKYLDERLVGITPEDSDSKGSCEISAAKISRPSKSFSHKLRSTSPLKEIRINPKVETNAFGRQKQPTPSTGDFKKIRRQSQQDSRNKVTRRWM</sequence>
<gene>
    <name evidence="3" type="ORF">URODEC1_LOCUS112341</name>
</gene>
<feature type="region of interest" description="Disordered" evidence="2">
    <location>
        <begin position="391"/>
        <end position="451"/>
    </location>
</feature>
<feature type="coiled-coil region" evidence="1">
    <location>
        <begin position="283"/>
        <end position="317"/>
    </location>
</feature>
<organism evidence="3 4">
    <name type="scientific">Urochloa decumbens</name>
    <dbReference type="NCBI Taxonomy" id="240449"/>
    <lineage>
        <taxon>Eukaryota</taxon>
        <taxon>Viridiplantae</taxon>
        <taxon>Streptophyta</taxon>
        <taxon>Embryophyta</taxon>
        <taxon>Tracheophyta</taxon>
        <taxon>Spermatophyta</taxon>
        <taxon>Magnoliopsida</taxon>
        <taxon>Liliopsida</taxon>
        <taxon>Poales</taxon>
        <taxon>Poaceae</taxon>
        <taxon>PACMAD clade</taxon>
        <taxon>Panicoideae</taxon>
        <taxon>Panicodae</taxon>
        <taxon>Paniceae</taxon>
        <taxon>Melinidinae</taxon>
        <taxon>Urochloa</taxon>
    </lineage>
</organism>
<accession>A0ABC9G750</accession>
<dbReference type="PANTHER" id="PTHR35507">
    <property type="entry name" value="OS09G0488600 PROTEIN"/>
    <property type="match status" value="1"/>
</dbReference>